<proteinExistence type="predicted"/>
<accession>A0A2V3W687</accession>
<dbReference type="Proteomes" id="UP000247978">
    <property type="component" value="Unassembled WGS sequence"/>
</dbReference>
<evidence type="ECO:0000313" key="2">
    <source>
        <dbReference type="Proteomes" id="UP000247978"/>
    </source>
</evidence>
<sequence>MLIRYKKNQEKIAMGLLSFMPVEKDVKLLQQTMKEYEDNQNGIFIYGKKMTIL</sequence>
<dbReference type="AlphaFoldDB" id="A0A2V3W687"/>
<comment type="caution">
    <text evidence="1">The sequence shown here is derived from an EMBL/GenBank/DDBJ whole genome shotgun (WGS) entry which is preliminary data.</text>
</comment>
<name>A0A2V3W687_9BACI</name>
<reference evidence="1 2" key="1">
    <citation type="submission" date="2018-05" db="EMBL/GenBank/DDBJ databases">
        <title>Genomic Encyclopedia of Type Strains, Phase IV (KMG-IV): sequencing the most valuable type-strain genomes for metagenomic binning, comparative biology and taxonomic classification.</title>
        <authorList>
            <person name="Goeker M."/>
        </authorList>
    </citation>
    <scope>NUCLEOTIDE SEQUENCE [LARGE SCALE GENOMIC DNA]</scope>
    <source>
        <strain evidence="1 2">DSM 28556</strain>
    </source>
</reference>
<evidence type="ECO:0000313" key="1">
    <source>
        <dbReference type="EMBL" id="PXW88704.1"/>
    </source>
</evidence>
<gene>
    <name evidence="1" type="ORF">DFR56_103209</name>
</gene>
<organism evidence="1 2">
    <name type="scientific">Pseudogracilibacillus auburnensis</name>
    <dbReference type="NCBI Taxonomy" id="1494959"/>
    <lineage>
        <taxon>Bacteria</taxon>
        <taxon>Bacillati</taxon>
        <taxon>Bacillota</taxon>
        <taxon>Bacilli</taxon>
        <taxon>Bacillales</taxon>
        <taxon>Bacillaceae</taxon>
        <taxon>Pseudogracilibacillus</taxon>
    </lineage>
</organism>
<protein>
    <submittedName>
        <fullName evidence="1">Uncharacterized protein</fullName>
    </submittedName>
</protein>
<dbReference type="EMBL" id="QJJQ01000003">
    <property type="protein sequence ID" value="PXW88704.1"/>
    <property type="molecule type" value="Genomic_DNA"/>
</dbReference>
<keyword evidence="2" id="KW-1185">Reference proteome</keyword>